<dbReference type="Proteomes" id="UP001528823">
    <property type="component" value="Unassembled WGS sequence"/>
</dbReference>
<dbReference type="NCBIfam" id="TIGR03573">
    <property type="entry name" value="WbuX"/>
    <property type="match status" value="1"/>
</dbReference>
<dbReference type="SUPFAM" id="SSF52402">
    <property type="entry name" value="Adenine nucleotide alpha hydrolases-like"/>
    <property type="match status" value="1"/>
</dbReference>
<dbReference type="RefSeq" id="WP_274688762.1">
    <property type="nucleotide sequence ID" value="NZ_JAPMOU010000010.1"/>
</dbReference>
<evidence type="ECO:0000313" key="1">
    <source>
        <dbReference type="EMBL" id="MDE1462286.1"/>
    </source>
</evidence>
<organism evidence="1 2">
    <name type="scientific">Spartinivicinus poritis</name>
    <dbReference type="NCBI Taxonomy" id="2994640"/>
    <lineage>
        <taxon>Bacteria</taxon>
        <taxon>Pseudomonadati</taxon>
        <taxon>Pseudomonadota</taxon>
        <taxon>Gammaproteobacteria</taxon>
        <taxon>Oceanospirillales</taxon>
        <taxon>Zooshikellaceae</taxon>
        <taxon>Spartinivicinus</taxon>
    </lineage>
</organism>
<gene>
    <name evidence="1" type="ORF">ORQ98_09900</name>
</gene>
<protein>
    <submittedName>
        <fullName evidence="1">N-acetyl sugar amidotransferase</fullName>
    </submittedName>
</protein>
<comment type="caution">
    <text evidence="1">The sequence shown here is derived from an EMBL/GenBank/DDBJ whole genome shotgun (WGS) entry which is preliminary data.</text>
</comment>
<evidence type="ECO:0000313" key="2">
    <source>
        <dbReference type="Proteomes" id="UP001528823"/>
    </source>
</evidence>
<accession>A0ABT5U8G0</accession>
<name>A0ABT5U8G0_9GAMM</name>
<sequence length="380" mass="43293">MIKYCTKCLMPDTKPDLLFNEGICNACINYDTRERIDWDQRKKELIQIIDKYKNNNKWDCIIPVSGGKDSTYQVIQLLKLGVNPLCVTSTTCDLSDIGRRNIENIKNLGVDYVEFSPNPIIRRKLNHIGLTQVGDISWPEHVGIFTIPVRAAVQYNVPLIIWGENSQNEYGGPASAVENNTLDRSWLEEFGGLLGLRVSDVVGIDGIEQKHLVAYTYPSNEELTAVGVTGLFLGYYIPWDGYSNALLAQAYGFETLHQVVEGSVVNYENLDNYQTGIHDYFKYLKFGFGRATDIICLHIRRGRVSREDGLQIVQKNDGKFPWTYLGKSLEDILKPLNISLDQFIEICDQFTNKKIFKIDRRGILVKDNEGNLIKMNYDNI</sequence>
<dbReference type="InterPro" id="IPR020022">
    <property type="entry name" value="N-acetyl_sugar_amidoTrfase"/>
</dbReference>
<reference evidence="1 2" key="1">
    <citation type="submission" date="2022-11" db="EMBL/GenBank/DDBJ databases">
        <title>Spartinivicinus poritis sp. nov., isolated from scleractinian coral Porites lutea.</title>
        <authorList>
            <person name="Zhang G."/>
            <person name="Cai L."/>
            <person name="Wei Q."/>
        </authorList>
    </citation>
    <scope>NUCLEOTIDE SEQUENCE [LARGE SCALE GENOMIC DNA]</scope>
    <source>
        <strain evidence="1 2">A2-2</strain>
    </source>
</reference>
<proteinExistence type="predicted"/>
<dbReference type="EMBL" id="JAPMOU010000010">
    <property type="protein sequence ID" value="MDE1462286.1"/>
    <property type="molecule type" value="Genomic_DNA"/>
</dbReference>
<keyword evidence="2" id="KW-1185">Reference proteome</keyword>